<evidence type="ECO:0000256" key="1">
    <source>
        <dbReference type="ARBA" id="ARBA00009034"/>
    </source>
</evidence>
<dbReference type="GO" id="GO:0005576">
    <property type="term" value="C:extracellular region"/>
    <property type="evidence" value="ECO:0007669"/>
    <property type="project" value="UniProtKB-SubCell"/>
</dbReference>
<dbReference type="InterPro" id="IPR036438">
    <property type="entry name" value="Insulin-like_sf"/>
</dbReference>
<comment type="subcellular location">
    <subcellularLocation>
        <location evidence="6">Secreted</location>
    </subcellularLocation>
</comment>
<dbReference type="InterPro" id="IPR022352">
    <property type="entry name" value="Ins/IGF/rlx"/>
</dbReference>
<dbReference type="OrthoDB" id="6330326at2759"/>
<keyword evidence="6" id="KW-0964">Secreted</keyword>
<evidence type="ECO:0000256" key="4">
    <source>
        <dbReference type="ARBA" id="ARBA00022729"/>
    </source>
</evidence>
<dbReference type="PRINTS" id="PR00276">
    <property type="entry name" value="INSULINFAMLY"/>
</dbReference>
<protein>
    <submittedName>
        <fullName evidence="9">Insulin-like peptide-2</fullName>
    </submittedName>
</protein>
<feature type="signal peptide" evidence="7">
    <location>
        <begin position="1"/>
        <end position="19"/>
    </location>
</feature>
<evidence type="ECO:0000313" key="9">
    <source>
        <dbReference type="EMBL" id="AKQ48976.1"/>
    </source>
</evidence>
<feature type="domain" description="Insulin-like" evidence="8">
    <location>
        <begin position="34"/>
        <end position="128"/>
    </location>
</feature>
<keyword evidence="5" id="KW-1015">Disulfide bond</keyword>
<dbReference type="InterPro" id="IPR022353">
    <property type="entry name" value="Insulin_CS"/>
</dbReference>
<keyword evidence="4 7" id="KW-0732">Signal</keyword>
<evidence type="ECO:0000256" key="5">
    <source>
        <dbReference type="ARBA" id="ARBA00023157"/>
    </source>
</evidence>
<feature type="chain" id="PRO_5005451481" evidence="7">
    <location>
        <begin position="20"/>
        <end position="136"/>
    </location>
</feature>
<accession>A0A0K0PRT2</accession>
<dbReference type="GO" id="GO:0005179">
    <property type="term" value="F:hormone activity"/>
    <property type="evidence" value="ECO:0007669"/>
    <property type="project" value="InterPro"/>
</dbReference>
<dbReference type="PANTHER" id="PTHR13647:SF4">
    <property type="entry name" value="INSULIN-LIKE PEPTIDE 1-RELATED"/>
    <property type="match status" value="1"/>
</dbReference>
<reference evidence="9" key="2">
    <citation type="journal article" date="2016" name="Gene">
        <title>Knockdown of a putative insulin-like peptide gene LdILP2 in Leptinotarsa decemlineata by RNA interference impairs pupation and adult emergence.</title>
        <authorList>
            <person name="Fu K.Y."/>
            <person name="Zhu T.T."/>
            <person name="Guo W.C."/>
            <person name="Ahmat T."/>
            <person name="Li G.Q."/>
        </authorList>
    </citation>
    <scope>NUCLEOTIDE SEQUENCE</scope>
</reference>
<organism evidence="9">
    <name type="scientific">Leptinotarsa decemlineata</name>
    <name type="common">Colorado potato beetle</name>
    <name type="synonym">Doryphora decemlineata</name>
    <dbReference type="NCBI Taxonomy" id="7539"/>
    <lineage>
        <taxon>Eukaryota</taxon>
        <taxon>Metazoa</taxon>
        <taxon>Ecdysozoa</taxon>
        <taxon>Arthropoda</taxon>
        <taxon>Hexapoda</taxon>
        <taxon>Insecta</taxon>
        <taxon>Pterygota</taxon>
        <taxon>Neoptera</taxon>
        <taxon>Endopterygota</taxon>
        <taxon>Coleoptera</taxon>
        <taxon>Polyphaga</taxon>
        <taxon>Cucujiformia</taxon>
        <taxon>Chrysomeloidea</taxon>
        <taxon>Chrysomelidae</taxon>
        <taxon>Chrysomelinae</taxon>
        <taxon>Doryphorini</taxon>
        <taxon>Leptinotarsa</taxon>
    </lineage>
</organism>
<evidence type="ECO:0000256" key="2">
    <source>
        <dbReference type="ARBA" id="ARBA00011207"/>
    </source>
</evidence>
<dbReference type="AlphaFoldDB" id="A0A0K0PRT2"/>
<dbReference type="InterPro" id="IPR016179">
    <property type="entry name" value="Insulin-like"/>
</dbReference>
<dbReference type="Pfam" id="PF00049">
    <property type="entry name" value="Insulin"/>
    <property type="match status" value="1"/>
</dbReference>
<sequence length="136" mass="15651">MELRFSVLLVILVIKTTNSQLGELQREITRQEPRTYCGGYLAQALSTICKGNYNTLHKKNNYSRRVSWDTTGYMSDMPSGDSTYPFQSKSEATNFMGGTHRRRKRYPHGVFNECCEKSCSKEELSTYCAAPSKRRR</sequence>
<name>A0A0K0PRT2_LEPDE</name>
<keyword evidence="3" id="KW-0165">Cleavage on pair of basic residues</keyword>
<evidence type="ECO:0000256" key="7">
    <source>
        <dbReference type="SAM" id="SignalP"/>
    </source>
</evidence>
<dbReference type="SMART" id="SM00078">
    <property type="entry name" value="IlGF"/>
    <property type="match status" value="1"/>
</dbReference>
<comment type="subunit">
    <text evidence="2">Heterodimer of a B chain and an A chain linked by two disulfide bonds.</text>
</comment>
<dbReference type="PANTHER" id="PTHR13647">
    <property type="entry name" value="INSULIN-LIKE PEPTIDE 2-RELATED"/>
    <property type="match status" value="1"/>
</dbReference>
<evidence type="ECO:0000259" key="8">
    <source>
        <dbReference type="SMART" id="SM00078"/>
    </source>
</evidence>
<dbReference type="SUPFAM" id="SSF56994">
    <property type="entry name" value="Insulin-like"/>
    <property type="match status" value="1"/>
</dbReference>
<reference evidence="9" key="1">
    <citation type="submission" date="2015-01" db="EMBL/GenBank/DDBJ databases">
        <title>Leptinotarsa decemlineata insulin-like peptide.</title>
        <authorList>
            <person name="Fu K."/>
        </authorList>
    </citation>
    <scope>NUCLEOTIDE SEQUENCE</scope>
</reference>
<comment type="similarity">
    <text evidence="1 6">Belongs to the insulin family.</text>
</comment>
<dbReference type="PROSITE" id="PS00262">
    <property type="entry name" value="INSULIN"/>
    <property type="match status" value="1"/>
</dbReference>
<dbReference type="Gene3D" id="1.10.100.10">
    <property type="entry name" value="Insulin-like"/>
    <property type="match status" value="1"/>
</dbReference>
<dbReference type="EMBL" id="KP696397">
    <property type="protein sequence ID" value="AKQ48976.1"/>
    <property type="molecule type" value="mRNA"/>
</dbReference>
<evidence type="ECO:0000256" key="3">
    <source>
        <dbReference type="ARBA" id="ARBA00022685"/>
    </source>
</evidence>
<proteinExistence type="evidence at transcript level"/>
<evidence type="ECO:0000256" key="6">
    <source>
        <dbReference type="RuleBase" id="RU000406"/>
    </source>
</evidence>